<dbReference type="PANTHER" id="PTHR34107">
    <property type="entry name" value="SLL0198 PROTEIN-RELATED"/>
    <property type="match status" value="1"/>
</dbReference>
<dbReference type="PANTHER" id="PTHR34107:SF2">
    <property type="entry name" value="SLL0888 PROTEIN"/>
    <property type="match status" value="1"/>
</dbReference>
<dbReference type="SUPFAM" id="SSF52980">
    <property type="entry name" value="Restriction endonuclease-like"/>
    <property type="match status" value="1"/>
</dbReference>
<feature type="domain" description="Putative restriction endonuclease" evidence="1">
    <location>
        <begin position="33"/>
        <end position="200"/>
    </location>
</feature>
<proteinExistence type="predicted"/>
<keyword evidence="3" id="KW-1185">Reference proteome</keyword>
<dbReference type="Pfam" id="PF05685">
    <property type="entry name" value="Uma2"/>
    <property type="match status" value="1"/>
</dbReference>
<dbReference type="InterPro" id="IPR008538">
    <property type="entry name" value="Uma2"/>
</dbReference>
<accession>A0A517QVM2</accession>
<gene>
    <name evidence="2" type="ORF">Pan189_00240</name>
</gene>
<evidence type="ECO:0000259" key="1">
    <source>
        <dbReference type="Pfam" id="PF05685"/>
    </source>
</evidence>
<sequence length="209" mass="23702">MTSRLIDPSLPPREGEPVYRVAELLPPQGLWSVEQYLMLDDDDGAVELVDGRLEFPHPLTDSHQSALASLMRLLHQNIGPKNGIVLPRGLRVRTGPQSVREPDIVALLDRRDPRRSNRIWQGADLVVEVISEDDFVRDLITKRSEYASAEIPEYWIADPRDRSLTIFRLNHDTRRYLEHAKALGTGIVRSALIPELAINVKEVFASDIE</sequence>
<dbReference type="Proteomes" id="UP000317318">
    <property type="component" value="Chromosome"/>
</dbReference>
<reference evidence="2 3" key="1">
    <citation type="submission" date="2019-02" db="EMBL/GenBank/DDBJ databases">
        <title>Deep-cultivation of Planctomycetes and their phenomic and genomic characterization uncovers novel biology.</title>
        <authorList>
            <person name="Wiegand S."/>
            <person name="Jogler M."/>
            <person name="Boedeker C."/>
            <person name="Pinto D."/>
            <person name="Vollmers J."/>
            <person name="Rivas-Marin E."/>
            <person name="Kohn T."/>
            <person name="Peeters S.H."/>
            <person name="Heuer A."/>
            <person name="Rast P."/>
            <person name="Oberbeckmann S."/>
            <person name="Bunk B."/>
            <person name="Jeske O."/>
            <person name="Meyerdierks A."/>
            <person name="Storesund J.E."/>
            <person name="Kallscheuer N."/>
            <person name="Luecker S."/>
            <person name="Lage O.M."/>
            <person name="Pohl T."/>
            <person name="Merkel B.J."/>
            <person name="Hornburger P."/>
            <person name="Mueller R.-W."/>
            <person name="Bruemmer F."/>
            <person name="Labrenz M."/>
            <person name="Spormann A.M."/>
            <person name="Op den Camp H."/>
            <person name="Overmann J."/>
            <person name="Amann R."/>
            <person name="Jetten M.S.M."/>
            <person name="Mascher T."/>
            <person name="Medema M.H."/>
            <person name="Devos D.P."/>
            <person name="Kaster A.-K."/>
            <person name="Ovreas L."/>
            <person name="Rohde M."/>
            <person name="Galperin M.Y."/>
            <person name="Jogler C."/>
        </authorList>
    </citation>
    <scope>NUCLEOTIDE SEQUENCE [LARGE SCALE GENOMIC DNA]</scope>
    <source>
        <strain evidence="2 3">Pan189</strain>
    </source>
</reference>
<protein>
    <recommendedName>
        <fullName evidence="1">Putative restriction endonuclease domain-containing protein</fullName>
    </recommendedName>
</protein>
<dbReference type="InterPro" id="IPR011335">
    <property type="entry name" value="Restrct_endonuc-II-like"/>
</dbReference>
<dbReference type="Gene3D" id="3.90.1570.10">
    <property type="entry name" value="tt1808, chain A"/>
    <property type="match status" value="1"/>
</dbReference>
<evidence type="ECO:0000313" key="3">
    <source>
        <dbReference type="Proteomes" id="UP000317318"/>
    </source>
</evidence>
<organism evidence="2 3">
    <name type="scientific">Stratiformator vulcanicus</name>
    <dbReference type="NCBI Taxonomy" id="2527980"/>
    <lineage>
        <taxon>Bacteria</taxon>
        <taxon>Pseudomonadati</taxon>
        <taxon>Planctomycetota</taxon>
        <taxon>Planctomycetia</taxon>
        <taxon>Planctomycetales</taxon>
        <taxon>Planctomycetaceae</taxon>
        <taxon>Stratiformator</taxon>
    </lineage>
</organism>
<evidence type="ECO:0000313" key="2">
    <source>
        <dbReference type="EMBL" id="QDT35671.1"/>
    </source>
</evidence>
<dbReference type="CDD" id="cd06260">
    <property type="entry name" value="DUF820-like"/>
    <property type="match status" value="1"/>
</dbReference>
<dbReference type="RefSeq" id="WP_145361945.1">
    <property type="nucleotide sequence ID" value="NZ_CP036268.1"/>
</dbReference>
<name>A0A517QVM2_9PLAN</name>
<dbReference type="AlphaFoldDB" id="A0A517QVM2"/>
<dbReference type="EMBL" id="CP036268">
    <property type="protein sequence ID" value="QDT35671.1"/>
    <property type="molecule type" value="Genomic_DNA"/>
</dbReference>
<dbReference type="InterPro" id="IPR012296">
    <property type="entry name" value="Nuclease_put_TT1808"/>
</dbReference>
<dbReference type="OrthoDB" id="280487at2"/>
<dbReference type="KEGG" id="svp:Pan189_00240"/>